<dbReference type="Proteomes" id="UP000629371">
    <property type="component" value="Unassembled WGS sequence"/>
</dbReference>
<feature type="region of interest" description="Disordered" evidence="11">
    <location>
        <begin position="1"/>
        <end position="369"/>
    </location>
</feature>
<feature type="domain" description="Globin" evidence="12">
    <location>
        <begin position="381"/>
        <end position="515"/>
    </location>
</feature>
<dbReference type="SUPFAM" id="SSF46458">
    <property type="entry name" value="Globin-like"/>
    <property type="match status" value="1"/>
</dbReference>
<dbReference type="EC" id="1.14.12.17" evidence="4"/>
<proteinExistence type="inferred from homology"/>
<feature type="compositionally biased region" description="Low complexity" evidence="11">
    <location>
        <begin position="308"/>
        <end position="361"/>
    </location>
</feature>
<feature type="compositionally biased region" description="Basic and acidic residues" evidence="11">
    <location>
        <begin position="292"/>
        <end position="307"/>
    </location>
</feature>
<dbReference type="InterPro" id="IPR017927">
    <property type="entry name" value="FAD-bd_FR_type"/>
</dbReference>
<sequence>MDAPTTTSADSGSSGGSSGDWGWFTPPAKKSSGEQQERQNAQDHQDPGSQDSQRRGSQDRDGQDRGGLHQEGQDRSAPYGSGRVGSGDWSEPNGRGRPNDRDEYAYRDERAYRGEQSGHGESPHRDESDHRGAQDGRNASNIPNPPNDRERIPSRPVNPIRPVGTAADRGTEPPQAPQPHREPPNPFGEPDGEYGDPTRPYGDPAPTYRDLSRPYGEPVHRPTQEPIGQPVPEPTRQPAPEPPRQPAPEFTRRPAPEPTGQTAADLTRQPAPEAALRQPVESSPRPSVWERGAARGHEPEPVHEAARRTAAAPAPTPTPTHTQTPSPSSPATHTPTTGNATTGNATTGNPTTVTPAAPTAPHRSPAPQHSLAALGATVSEASASPDAILIRRTMAEIGPVADKVTSYFYALLFVQHPDLRALFPASMDTQRDRLFKALLTAATHVDDTEVLTGYLSNLGRGHRKYGTQPDHYPAVGECLLSALSRYATSSWGPETEAAWVRAYTAISQIMIDAAAENEAVAPAWWQAEVVSHELRTPEIAVVTVRPDQPYPFLAGQYTSIETPWWPRVWRHYSFASAPRSDGLLSFHVKAVPAGWVSNAMVHRARPGDVLRLGAPAGSMTVDHTTRNGLLCVGGGTGIAPIKALIEDVADHGIRRPVEVFYGARSDHDLYDLDTMLRLEQTHQWLSVRPVVATGPAVRGGTSSETGQLPDAVRQYGPFREYDAYLSGPPGLIRSGVDALVGVGVPSDRIRHDSVEELVSVGD</sequence>
<keyword evidence="6" id="KW-0521">NADP</keyword>
<dbReference type="CDD" id="cd06187">
    <property type="entry name" value="O2ase_reductase_like"/>
    <property type="match status" value="1"/>
</dbReference>
<evidence type="ECO:0000256" key="3">
    <source>
        <dbReference type="ARBA" id="ARBA00006401"/>
    </source>
</evidence>
<dbReference type="Gene3D" id="1.10.490.10">
    <property type="entry name" value="Globins"/>
    <property type="match status" value="1"/>
</dbReference>
<evidence type="ECO:0000256" key="4">
    <source>
        <dbReference type="ARBA" id="ARBA00012229"/>
    </source>
</evidence>
<keyword evidence="7" id="KW-0411">Iron-sulfur</keyword>
<dbReference type="SUPFAM" id="SSF63380">
    <property type="entry name" value="Riboflavin synthase domain-like"/>
    <property type="match status" value="1"/>
</dbReference>
<evidence type="ECO:0000256" key="8">
    <source>
        <dbReference type="ARBA" id="ARBA00023027"/>
    </source>
</evidence>
<dbReference type="PROSITE" id="PS01033">
    <property type="entry name" value="GLOBIN"/>
    <property type="match status" value="1"/>
</dbReference>
<dbReference type="PROSITE" id="PS51384">
    <property type="entry name" value="FAD_FR"/>
    <property type="match status" value="1"/>
</dbReference>
<dbReference type="InterPro" id="IPR012292">
    <property type="entry name" value="Globin/Proto"/>
</dbReference>
<dbReference type="CDD" id="cd19753">
    <property type="entry name" value="Mb-like_oxidoreductase"/>
    <property type="match status" value="1"/>
</dbReference>
<evidence type="ECO:0000313" key="14">
    <source>
        <dbReference type="EMBL" id="MBL1091336.1"/>
    </source>
</evidence>
<dbReference type="InterPro" id="IPR017938">
    <property type="entry name" value="Riboflavin_synthase-like_b-brl"/>
</dbReference>
<feature type="compositionally biased region" description="Basic and acidic residues" evidence="11">
    <location>
        <begin position="97"/>
        <end position="134"/>
    </location>
</feature>
<dbReference type="InterPro" id="IPR001433">
    <property type="entry name" value="OxRdtase_FAD/NAD-bd"/>
</dbReference>
<comment type="catalytic activity">
    <reaction evidence="10">
        <text>2 nitric oxide + NADPH + 2 O2 = 2 nitrate + NADP(+) + H(+)</text>
        <dbReference type="Rhea" id="RHEA:19465"/>
        <dbReference type="ChEBI" id="CHEBI:15378"/>
        <dbReference type="ChEBI" id="CHEBI:15379"/>
        <dbReference type="ChEBI" id="CHEBI:16480"/>
        <dbReference type="ChEBI" id="CHEBI:17632"/>
        <dbReference type="ChEBI" id="CHEBI:57783"/>
        <dbReference type="ChEBI" id="CHEBI:58349"/>
        <dbReference type="EC" id="1.14.12.17"/>
    </reaction>
</comment>
<dbReference type="Pfam" id="PF00175">
    <property type="entry name" value="NAD_binding_1"/>
    <property type="match status" value="1"/>
</dbReference>
<evidence type="ECO:0000256" key="6">
    <source>
        <dbReference type="ARBA" id="ARBA00022857"/>
    </source>
</evidence>
<dbReference type="InterPro" id="IPR008333">
    <property type="entry name" value="Cbr1-like_FAD-bd_dom"/>
</dbReference>
<keyword evidence="5" id="KW-0408">Iron</keyword>
<dbReference type="SUPFAM" id="SSF52343">
    <property type="entry name" value="Ferredoxin reductase-like, C-terminal NADP-linked domain"/>
    <property type="match status" value="1"/>
</dbReference>
<dbReference type="Gene3D" id="3.40.50.80">
    <property type="entry name" value="Nucleotide-binding domain of ferredoxin-NADP reductase (FNR) module"/>
    <property type="match status" value="1"/>
</dbReference>
<keyword evidence="5" id="KW-0001">2Fe-2S</keyword>
<evidence type="ECO:0000256" key="9">
    <source>
        <dbReference type="ARBA" id="ARBA00048649"/>
    </source>
</evidence>
<evidence type="ECO:0000256" key="5">
    <source>
        <dbReference type="ARBA" id="ARBA00022714"/>
    </source>
</evidence>
<evidence type="ECO:0000313" key="15">
    <source>
        <dbReference type="Proteomes" id="UP000629371"/>
    </source>
</evidence>
<accession>A0ABS1MU84</accession>
<dbReference type="Pfam" id="PF00042">
    <property type="entry name" value="Globin"/>
    <property type="match status" value="1"/>
</dbReference>
<keyword evidence="15" id="KW-1185">Reference proteome</keyword>
<evidence type="ECO:0000259" key="12">
    <source>
        <dbReference type="PROSITE" id="PS01033"/>
    </source>
</evidence>
<dbReference type="InterPro" id="IPR009050">
    <property type="entry name" value="Globin-like_sf"/>
</dbReference>
<reference evidence="14 15" key="1">
    <citation type="submission" date="2021-01" db="EMBL/GenBank/DDBJ databases">
        <title>WGS of actinomycetes isolated from Thailand.</title>
        <authorList>
            <person name="Thawai C."/>
        </authorList>
    </citation>
    <scope>NUCLEOTIDE SEQUENCE [LARGE SCALE GENOMIC DNA]</scope>
    <source>
        <strain evidence="14 15">CH9-7</strain>
    </source>
</reference>
<comment type="catalytic activity">
    <reaction evidence="9">
        <text>2 nitric oxide + NADH + 2 O2 = 2 nitrate + NAD(+) + H(+)</text>
        <dbReference type="Rhea" id="RHEA:19469"/>
        <dbReference type="ChEBI" id="CHEBI:15378"/>
        <dbReference type="ChEBI" id="CHEBI:15379"/>
        <dbReference type="ChEBI" id="CHEBI:16480"/>
        <dbReference type="ChEBI" id="CHEBI:17632"/>
        <dbReference type="ChEBI" id="CHEBI:57540"/>
        <dbReference type="ChEBI" id="CHEBI:57945"/>
        <dbReference type="EC" id="1.14.12.17"/>
    </reaction>
</comment>
<keyword evidence="8" id="KW-0520">NAD</keyword>
<gene>
    <name evidence="14" type="ORF">JK360_18320</name>
</gene>
<name>A0ABS1MU84_9ACTN</name>
<dbReference type="InterPro" id="IPR050415">
    <property type="entry name" value="MRET"/>
</dbReference>
<protein>
    <recommendedName>
        <fullName evidence="4">nitric oxide dioxygenase</fullName>
        <ecNumber evidence="4">1.14.12.17</ecNumber>
    </recommendedName>
</protein>
<evidence type="ECO:0000259" key="13">
    <source>
        <dbReference type="PROSITE" id="PS51384"/>
    </source>
</evidence>
<evidence type="ECO:0000256" key="2">
    <source>
        <dbReference type="ARBA" id="ARBA00001974"/>
    </source>
</evidence>
<comment type="similarity">
    <text evidence="3">In the C-terminal section; belongs to the flavoprotein pyridine nucleotide cytochrome reductase family.</text>
</comment>
<evidence type="ECO:0000256" key="11">
    <source>
        <dbReference type="SAM" id="MobiDB-lite"/>
    </source>
</evidence>
<dbReference type="InterPro" id="IPR039261">
    <property type="entry name" value="FNR_nucleotide-bd"/>
</dbReference>
<keyword evidence="5" id="KW-0479">Metal-binding</keyword>
<evidence type="ECO:0000256" key="7">
    <source>
        <dbReference type="ARBA" id="ARBA00023014"/>
    </source>
</evidence>
<dbReference type="EMBL" id="JAERRI010000009">
    <property type="protein sequence ID" value="MBL1091336.1"/>
    <property type="molecule type" value="Genomic_DNA"/>
</dbReference>
<organism evidence="14 15">
    <name type="scientific">Streptomyces siderophoricus</name>
    <dbReference type="NCBI Taxonomy" id="2802281"/>
    <lineage>
        <taxon>Bacteria</taxon>
        <taxon>Bacillati</taxon>
        <taxon>Actinomycetota</taxon>
        <taxon>Actinomycetes</taxon>
        <taxon>Kitasatosporales</taxon>
        <taxon>Streptomycetaceae</taxon>
        <taxon>Streptomyces</taxon>
    </lineage>
</organism>
<evidence type="ECO:0000256" key="1">
    <source>
        <dbReference type="ARBA" id="ARBA00001970"/>
    </source>
</evidence>
<evidence type="ECO:0000256" key="10">
    <source>
        <dbReference type="ARBA" id="ARBA00049433"/>
    </source>
</evidence>
<feature type="compositionally biased region" description="Pro residues" evidence="11">
    <location>
        <begin position="229"/>
        <end position="246"/>
    </location>
</feature>
<feature type="domain" description="FAD-binding FR-type" evidence="13">
    <location>
        <begin position="522"/>
        <end position="622"/>
    </location>
</feature>
<comment type="cofactor">
    <cofactor evidence="2">
        <name>FAD</name>
        <dbReference type="ChEBI" id="CHEBI:57692"/>
    </cofactor>
</comment>
<dbReference type="Pfam" id="PF00970">
    <property type="entry name" value="FAD_binding_6"/>
    <property type="match status" value="1"/>
</dbReference>
<dbReference type="Gene3D" id="2.40.30.10">
    <property type="entry name" value="Translation factors"/>
    <property type="match status" value="1"/>
</dbReference>
<comment type="cofactor">
    <cofactor evidence="1">
        <name>heme b</name>
        <dbReference type="ChEBI" id="CHEBI:60344"/>
    </cofactor>
</comment>
<dbReference type="PANTHER" id="PTHR47354:SF5">
    <property type="entry name" value="PROTEIN RFBI"/>
    <property type="match status" value="1"/>
</dbReference>
<dbReference type="PRINTS" id="PR00410">
    <property type="entry name" value="PHEHYDRXLASE"/>
</dbReference>
<dbReference type="InterPro" id="IPR000971">
    <property type="entry name" value="Globin"/>
</dbReference>
<comment type="caution">
    <text evidence="14">The sequence shown here is derived from an EMBL/GenBank/DDBJ whole genome shotgun (WGS) entry which is preliminary data.</text>
</comment>
<dbReference type="PANTHER" id="PTHR47354">
    <property type="entry name" value="NADH OXIDOREDUCTASE HCR"/>
    <property type="match status" value="1"/>
</dbReference>
<feature type="compositionally biased region" description="Basic and acidic residues" evidence="11">
    <location>
        <begin position="31"/>
        <end position="74"/>
    </location>
</feature>